<proteinExistence type="predicted"/>
<protein>
    <recommendedName>
        <fullName evidence="1">Glyoxalase-like domain-containing protein</fullName>
    </recommendedName>
</protein>
<dbReference type="Gene3D" id="3.10.180.10">
    <property type="entry name" value="2,3-Dihydroxybiphenyl 1,2-Dioxygenase, domain 1"/>
    <property type="match status" value="2"/>
</dbReference>
<sequence length="238" mass="25899">MLLDSITLQADDPSFLARFWSKALEVPVVSDGPAGFLLPISGVPLRFLPTPVSPTPRPEAAITRLHLDLNGGSDHRSWARSLCELGASPRDVGQGDVVWEVLADVEGNLFCVMPGDRYEETGPGLGSLPVDSARPRVDRDFWARAIGWIPVEASTPELRPPQGPGIRLAFCDELAPKPVDEPNVMGLALRLDEGERESDALDLLVDLGARRVETEAEGPWHLLTDPSGNEFRLAKSLR</sequence>
<dbReference type="InterPro" id="IPR029068">
    <property type="entry name" value="Glyas_Bleomycin-R_OHBP_Dase"/>
</dbReference>
<comment type="caution">
    <text evidence="2">The sequence shown here is derived from an EMBL/GenBank/DDBJ whole genome shotgun (WGS) entry which is preliminary data.</text>
</comment>
<dbReference type="PANTHER" id="PTHR35908:SF1">
    <property type="entry name" value="CONSERVED PROTEIN"/>
    <property type="match status" value="1"/>
</dbReference>
<dbReference type="Proteomes" id="UP000467124">
    <property type="component" value="Unassembled WGS sequence"/>
</dbReference>
<gene>
    <name evidence="2" type="ORF">GTW20_25145</name>
</gene>
<evidence type="ECO:0000313" key="3">
    <source>
        <dbReference type="Proteomes" id="UP000467124"/>
    </source>
</evidence>
<dbReference type="Pfam" id="PF18029">
    <property type="entry name" value="Glyoxalase_6"/>
    <property type="match status" value="2"/>
</dbReference>
<accession>A0A7K2IZS0</accession>
<evidence type="ECO:0000313" key="2">
    <source>
        <dbReference type="EMBL" id="MYR35459.1"/>
    </source>
</evidence>
<dbReference type="PANTHER" id="PTHR35908">
    <property type="entry name" value="HYPOTHETICAL FUSION PROTEIN"/>
    <property type="match status" value="1"/>
</dbReference>
<reference evidence="2 3" key="1">
    <citation type="journal article" date="2019" name="Nat. Commun.">
        <title>The antimicrobial potential of Streptomyces from insect microbiomes.</title>
        <authorList>
            <person name="Chevrette M.G."/>
            <person name="Carlson C.M."/>
            <person name="Ortega H.E."/>
            <person name="Thomas C."/>
            <person name="Ananiev G.E."/>
            <person name="Barns K.J."/>
            <person name="Book A.J."/>
            <person name="Cagnazzo J."/>
            <person name="Carlos C."/>
            <person name="Flanigan W."/>
            <person name="Grubbs K.J."/>
            <person name="Horn H.A."/>
            <person name="Hoffmann F.M."/>
            <person name="Klassen J.L."/>
            <person name="Knack J.J."/>
            <person name="Lewin G.R."/>
            <person name="McDonald B.R."/>
            <person name="Muller L."/>
            <person name="Melo W.G.P."/>
            <person name="Pinto-Tomas A.A."/>
            <person name="Schmitz A."/>
            <person name="Wendt-Pienkowski E."/>
            <person name="Wildman S."/>
            <person name="Zhao M."/>
            <person name="Zhang F."/>
            <person name="Bugni T.S."/>
            <person name="Andes D.R."/>
            <person name="Pupo M.T."/>
            <person name="Currie C.R."/>
        </authorList>
    </citation>
    <scope>NUCLEOTIDE SEQUENCE [LARGE SCALE GENOMIC DNA]</scope>
    <source>
        <strain evidence="2 3">SID5840</strain>
    </source>
</reference>
<dbReference type="InterPro" id="IPR041581">
    <property type="entry name" value="Glyoxalase_6"/>
</dbReference>
<organism evidence="2 3">
    <name type="scientific">Nocardiopsis alba</name>
    <dbReference type="NCBI Taxonomy" id="53437"/>
    <lineage>
        <taxon>Bacteria</taxon>
        <taxon>Bacillati</taxon>
        <taxon>Actinomycetota</taxon>
        <taxon>Actinomycetes</taxon>
        <taxon>Streptosporangiales</taxon>
        <taxon>Nocardiopsidaceae</taxon>
        <taxon>Nocardiopsis</taxon>
    </lineage>
</organism>
<dbReference type="RefSeq" id="WP_161112084.1">
    <property type="nucleotide sequence ID" value="NZ_WWHY01000001.1"/>
</dbReference>
<name>A0A7K2IZS0_9ACTN</name>
<dbReference type="SUPFAM" id="SSF54593">
    <property type="entry name" value="Glyoxalase/Bleomycin resistance protein/Dihydroxybiphenyl dioxygenase"/>
    <property type="match status" value="2"/>
</dbReference>
<dbReference type="AlphaFoldDB" id="A0A7K2IZS0"/>
<evidence type="ECO:0000259" key="1">
    <source>
        <dbReference type="Pfam" id="PF18029"/>
    </source>
</evidence>
<feature type="domain" description="Glyoxalase-like" evidence="1">
    <location>
        <begin position="6"/>
        <end position="113"/>
    </location>
</feature>
<dbReference type="EMBL" id="WWHY01000001">
    <property type="protein sequence ID" value="MYR35459.1"/>
    <property type="molecule type" value="Genomic_DNA"/>
</dbReference>
<feature type="domain" description="Glyoxalase-like" evidence="1">
    <location>
        <begin position="130"/>
        <end position="233"/>
    </location>
</feature>